<dbReference type="EMBL" id="CP001600">
    <property type="protein sequence ID" value="ACR68194.2"/>
    <property type="molecule type" value="Genomic_DNA"/>
</dbReference>
<dbReference type="AlphaFoldDB" id="C5BBF9"/>
<evidence type="ECO:0000313" key="2">
    <source>
        <dbReference type="Proteomes" id="UP000001485"/>
    </source>
</evidence>
<proteinExistence type="predicted"/>
<dbReference type="KEGG" id="eic:NT01EI_0981"/>
<dbReference type="Gene3D" id="1.10.510.10">
    <property type="entry name" value="Transferase(Phosphotransferase) domain 1"/>
    <property type="match status" value="1"/>
</dbReference>
<organism evidence="1 2">
    <name type="scientific">Edwardsiella ictaluri (strain 93-146)</name>
    <dbReference type="NCBI Taxonomy" id="634503"/>
    <lineage>
        <taxon>Bacteria</taxon>
        <taxon>Pseudomonadati</taxon>
        <taxon>Pseudomonadota</taxon>
        <taxon>Gammaproteobacteria</taxon>
        <taxon>Enterobacterales</taxon>
        <taxon>Hafniaceae</taxon>
        <taxon>Edwardsiella</taxon>
    </lineage>
</organism>
<dbReference type="SUPFAM" id="SSF56112">
    <property type="entry name" value="Protein kinase-like (PK-like)"/>
    <property type="match status" value="1"/>
</dbReference>
<dbReference type="OrthoDB" id="8574696at2"/>
<evidence type="ECO:0008006" key="3">
    <source>
        <dbReference type="Google" id="ProtNLM"/>
    </source>
</evidence>
<dbReference type="InterPro" id="IPR011009">
    <property type="entry name" value="Kinase-like_dom_sf"/>
</dbReference>
<accession>C5BBF9</accession>
<reference evidence="1 2" key="2">
    <citation type="journal article" date="2012" name="J. Bacteriol.">
        <title>Genome Sequence of Edwardsiella ictaluri 93-146, a Strain Associated with a Natural Channel Catfish Outbreak of Enteric Septicemia of Catfish.</title>
        <authorList>
            <person name="Williams M.L."/>
            <person name="Gillaspy A.F."/>
            <person name="Dyer D.W."/>
            <person name="Thune R.L."/>
            <person name="Waldbieser G.C."/>
            <person name="Schuster S.C."/>
            <person name="Gipson J."/>
            <person name="Zaitshik J."/>
            <person name="Landry C."/>
            <person name="Banes M.M."/>
            <person name="Lawrence M.L."/>
        </authorList>
    </citation>
    <scope>NUCLEOTIDE SEQUENCE [LARGE SCALE GENOMIC DNA]</scope>
    <source>
        <strain evidence="1 2">93-146</strain>
    </source>
</reference>
<protein>
    <recommendedName>
        <fullName evidence="3">Protein kinase domain-containing protein</fullName>
    </recommendedName>
</protein>
<dbReference type="InterPro" id="IPR022747">
    <property type="entry name" value="SopD"/>
</dbReference>
<gene>
    <name evidence="1" type="ordered locus">NT01EI_0981</name>
</gene>
<reference evidence="2" key="1">
    <citation type="submission" date="2009-03" db="EMBL/GenBank/DDBJ databases">
        <title>Complete genome sequence of Edwardsiella ictaluri 93-146.</title>
        <authorList>
            <person name="Williams M.L."/>
            <person name="Gillaspy A.F."/>
            <person name="Dyer D.W."/>
            <person name="Thune R.L."/>
            <person name="Waldbieser G.C."/>
            <person name="Schuster S.C."/>
            <person name="Gipson J."/>
            <person name="Zaitshik J."/>
            <person name="Landry C."/>
            <person name="Lawrence M.L."/>
        </authorList>
    </citation>
    <scope>NUCLEOTIDE SEQUENCE [LARGE SCALE GENOMIC DNA]</scope>
    <source>
        <strain evidence="2">93-146</strain>
    </source>
</reference>
<dbReference type="GO" id="GO:0033644">
    <property type="term" value="C:host cell membrane"/>
    <property type="evidence" value="ECO:0007669"/>
    <property type="project" value="InterPro"/>
</dbReference>
<evidence type="ECO:0000313" key="1">
    <source>
        <dbReference type="EMBL" id="ACR68194.2"/>
    </source>
</evidence>
<dbReference type="RefSeq" id="WP_015870375.1">
    <property type="nucleotide sequence ID" value="NC_012779.2"/>
</dbReference>
<dbReference type="Gene3D" id="3.30.2440.10">
    <property type="entry name" value="Secreted effector protein SifA"/>
    <property type="match status" value="1"/>
</dbReference>
<dbReference type="GeneID" id="69538024"/>
<dbReference type="Proteomes" id="UP000001485">
    <property type="component" value="Chromosome"/>
</dbReference>
<dbReference type="HOGENOM" id="CLU_640514_0_0_6"/>
<sequence length="428" mass="47922">MKVNIGTTPLQLSNERVTKIMRGDKETATHRGLWARFKDSFNTEKRQDALNGLFDLVTDGQEGVSSYMIFQKLSGLTAPHHRPLFTIAIEPEQADYKISYCISGHPVKSEILSSEKKALLLTQLGLQHDKEYVNGPVFSLEGYRKEISDSQLAQLTDDKFGAGGVHKRFEPKTGVLQARDQTGCADFDCEGRVQGYADDNAELQQYISTQQRIPTPPSVSPQFDYAQVALYDSQQITTRELDRALSELSGDQSKTIAIQLLDMTRAFYCGQLSHRDLHMHNLLVHQRNSDSALLLKAIDFGLCKFGDGQFQDHRFNDINYLFMRQANSAAESFVRNSVLTHDADVMKKHYPLHKLLEHCGHDREQVNKTLQAIGERLCAGLRMAGDDSQRINGAFECASLEVLMAFGNGTNPLIQAPPMKGAHVPTYV</sequence>
<dbReference type="PATRIC" id="fig|634503.3.peg.888"/>
<name>C5BBF9_EDWI9</name>
<dbReference type="Pfam" id="PF11047">
    <property type="entry name" value="SopD"/>
    <property type="match status" value="1"/>
</dbReference>